<evidence type="ECO:0000256" key="1">
    <source>
        <dbReference type="SAM" id="MobiDB-lite"/>
    </source>
</evidence>
<evidence type="ECO:0000313" key="2">
    <source>
        <dbReference type="EMBL" id="MBK1670125.1"/>
    </source>
</evidence>
<evidence type="ECO:0008006" key="4">
    <source>
        <dbReference type="Google" id="ProtNLM"/>
    </source>
</evidence>
<proteinExistence type="predicted"/>
<dbReference type="Gene3D" id="3.90.25.10">
    <property type="entry name" value="UDP-galactose 4-epimerase, domain 1"/>
    <property type="match status" value="1"/>
</dbReference>
<name>A0ABS1DI23_9PROT</name>
<dbReference type="EMBL" id="NRRL01000075">
    <property type="protein sequence ID" value="MBK1670125.1"/>
    <property type="molecule type" value="Genomic_DNA"/>
</dbReference>
<dbReference type="Proteomes" id="UP001296873">
    <property type="component" value="Unassembled WGS sequence"/>
</dbReference>
<comment type="caution">
    <text evidence="2">The sequence shown here is derived from an EMBL/GenBank/DDBJ whole genome shotgun (WGS) entry which is preliminary data.</text>
</comment>
<sequence length="63" mass="6691">MHAHGLPVPPLSYAPARPAEVRTTRASPAKAAARLDWRPEVELADGLARTYAAFARPRALSGG</sequence>
<reference evidence="2 3" key="1">
    <citation type="journal article" date="2020" name="Microorganisms">
        <title>Osmotic Adaptation and Compatible Solute Biosynthesis of Phototrophic Bacteria as Revealed from Genome Analyses.</title>
        <authorList>
            <person name="Imhoff J.F."/>
            <person name="Rahn T."/>
            <person name="Kunzel S."/>
            <person name="Keller A."/>
            <person name="Neulinger S.C."/>
        </authorList>
    </citation>
    <scope>NUCLEOTIDE SEQUENCE [LARGE SCALE GENOMIC DNA]</scope>
    <source>
        <strain evidence="2 3">DSM 9895</strain>
    </source>
</reference>
<dbReference type="RefSeq" id="WP_207168877.1">
    <property type="nucleotide sequence ID" value="NZ_NRRL01000075.1"/>
</dbReference>
<dbReference type="SUPFAM" id="SSF51735">
    <property type="entry name" value="NAD(P)-binding Rossmann-fold domains"/>
    <property type="match status" value="1"/>
</dbReference>
<dbReference type="InterPro" id="IPR036291">
    <property type="entry name" value="NAD(P)-bd_dom_sf"/>
</dbReference>
<evidence type="ECO:0000313" key="3">
    <source>
        <dbReference type="Proteomes" id="UP001296873"/>
    </source>
</evidence>
<feature type="region of interest" description="Disordered" evidence="1">
    <location>
        <begin position="1"/>
        <end position="29"/>
    </location>
</feature>
<accession>A0ABS1DI23</accession>
<keyword evidence="3" id="KW-1185">Reference proteome</keyword>
<organism evidence="2 3">
    <name type="scientific">Rhodovibrio sodomensis</name>
    <dbReference type="NCBI Taxonomy" id="1088"/>
    <lineage>
        <taxon>Bacteria</taxon>
        <taxon>Pseudomonadati</taxon>
        <taxon>Pseudomonadota</taxon>
        <taxon>Alphaproteobacteria</taxon>
        <taxon>Rhodospirillales</taxon>
        <taxon>Rhodovibrionaceae</taxon>
        <taxon>Rhodovibrio</taxon>
    </lineage>
</organism>
<protein>
    <recommendedName>
        <fullName evidence="4">NAD(P)-binding domain-containing protein</fullName>
    </recommendedName>
</protein>
<gene>
    <name evidence="2" type="ORF">CKO28_18990</name>
</gene>